<gene>
    <name evidence="1" type="ORF">K788_0005711</name>
</gene>
<organism evidence="1 2">
    <name type="scientific">Paraburkholderia caribensis MBA4</name>
    <dbReference type="NCBI Taxonomy" id="1323664"/>
    <lineage>
        <taxon>Bacteria</taxon>
        <taxon>Pseudomonadati</taxon>
        <taxon>Pseudomonadota</taxon>
        <taxon>Betaproteobacteria</taxon>
        <taxon>Burkholderiales</taxon>
        <taxon>Burkholderiaceae</taxon>
        <taxon>Paraburkholderia</taxon>
    </lineage>
</organism>
<evidence type="ECO:0000313" key="1">
    <source>
        <dbReference type="EMBL" id="ALL66558.1"/>
    </source>
</evidence>
<dbReference type="PANTHER" id="PTHR37827">
    <property type="entry name" value="TUDOR DOMAIN-CONTAINING PROTEIN"/>
    <property type="match status" value="1"/>
</dbReference>
<keyword evidence="1" id="KW-0378">Hydrolase</keyword>
<keyword evidence="1" id="KW-0255">Endonuclease</keyword>
<dbReference type="Proteomes" id="UP000019146">
    <property type="component" value="Chromosome 2"/>
</dbReference>
<dbReference type="AlphaFoldDB" id="A0A0P0RDD2"/>
<reference evidence="1 2" key="1">
    <citation type="journal article" date="2014" name="Genome Announc.">
        <title>Draft Genome Sequence of the Haloacid-Degrading Burkholderia caribensis Strain MBA4.</title>
        <authorList>
            <person name="Pan Y."/>
            <person name="Kong K.F."/>
            <person name="Tsang J.S."/>
        </authorList>
    </citation>
    <scope>NUCLEOTIDE SEQUENCE [LARGE SCALE GENOMIC DNA]</scope>
    <source>
        <strain evidence="1 2">MBA4</strain>
    </source>
</reference>
<evidence type="ECO:0000313" key="2">
    <source>
        <dbReference type="Proteomes" id="UP000019146"/>
    </source>
</evidence>
<accession>A0A0P0RDD2</accession>
<dbReference type="InterPro" id="IPR003615">
    <property type="entry name" value="HNH_nuc"/>
</dbReference>
<keyword evidence="1" id="KW-0540">Nuclease</keyword>
<proteinExistence type="predicted"/>
<name>A0A0P0RDD2_9BURK</name>
<dbReference type="EMBL" id="CP012747">
    <property type="protein sequence ID" value="ALL66558.1"/>
    <property type="molecule type" value="Genomic_DNA"/>
</dbReference>
<dbReference type="KEGG" id="bcai:K788_0005711"/>
<dbReference type="GO" id="GO:0004519">
    <property type="term" value="F:endonuclease activity"/>
    <property type="evidence" value="ECO:0007669"/>
    <property type="project" value="UniProtKB-KW"/>
</dbReference>
<dbReference type="PANTHER" id="PTHR37827:SF1">
    <property type="entry name" value="HNH DOMAIN-CONTAINING PROTEIN"/>
    <property type="match status" value="1"/>
</dbReference>
<sequence>MMRFAGASMAKREVESWYRPPVEEACPLCGRAIPAGQRDEHHLVPKTEGGRETVALHRICHRQLHALFSERELATTYASVDRLLENEQVRAFVNWVRTKPDGFHERTRSSRRKR</sequence>
<dbReference type="CDD" id="cd00085">
    <property type="entry name" value="HNHc"/>
    <property type="match status" value="1"/>
</dbReference>
<protein>
    <submittedName>
        <fullName evidence="1">Restriction endonuclease</fullName>
    </submittedName>
</protein>